<sequence>MLYFNDKWVLLPHIREAKWNESSVSRVTTRKGTSVVTVKNYEKEKAREALKRAVEQSSLF</sequence>
<organism evidence="1">
    <name type="scientific">Rhizophora mucronata</name>
    <name type="common">Asiatic mangrove</name>
    <dbReference type="NCBI Taxonomy" id="61149"/>
    <lineage>
        <taxon>Eukaryota</taxon>
        <taxon>Viridiplantae</taxon>
        <taxon>Streptophyta</taxon>
        <taxon>Embryophyta</taxon>
        <taxon>Tracheophyta</taxon>
        <taxon>Spermatophyta</taxon>
        <taxon>Magnoliopsida</taxon>
        <taxon>eudicotyledons</taxon>
        <taxon>Gunneridae</taxon>
        <taxon>Pentapetalae</taxon>
        <taxon>rosids</taxon>
        <taxon>fabids</taxon>
        <taxon>Malpighiales</taxon>
        <taxon>Rhizophoraceae</taxon>
        <taxon>Rhizophora</taxon>
    </lineage>
</organism>
<protein>
    <submittedName>
        <fullName evidence="1">Uncharacterized protein</fullName>
    </submittedName>
</protein>
<evidence type="ECO:0000313" key="1">
    <source>
        <dbReference type="EMBL" id="MBX50501.1"/>
    </source>
</evidence>
<dbReference type="AlphaFoldDB" id="A0A2P2P7A9"/>
<dbReference type="EMBL" id="GGEC01070017">
    <property type="protein sequence ID" value="MBX50501.1"/>
    <property type="molecule type" value="Transcribed_RNA"/>
</dbReference>
<accession>A0A2P2P7A9</accession>
<name>A0A2P2P7A9_RHIMU</name>
<reference evidence="1" key="1">
    <citation type="submission" date="2018-02" db="EMBL/GenBank/DDBJ databases">
        <title>Rhizophora mucronata_Transcriptome.</title>
        <authorList>
            <person name="Meera S.P."/>
            <person name="Sreeshan A."/>
            <person name="Augustine A."/>
        </authorList>
    </citation>
    <scope>NUCLEOTIDE SEQUENCE</scope>
    <source>
        <tissue evidence="1">Leaf</tissue>
    </source>
</reference>
<proteinExistence type="predicted"/>